<name>A0AAW6U6U2_9BACT</name>
<dbReference type="Proteomes" id="UP001431776">
    <property type="component" value="Unassembled WGS sequence"/>
</dbReference>
<protein>
    <submittedName>
        <fullName evidence="2">Uncharacterized protein</fullName>
    </submittedName>
</protein>
<evidence type="ECO:0000313" key="2">
    <source>
        <dbReference type="EMBL" id="MDI6451758.1"/>
    </source>
</evidence>
<sequence>MVRMLYVLSVVAWLAAAATLGRCLLDRPWRDLADDEVAAHSAVERFKSASGGGSQDNREWISPLVQQARIFAEYLNPPSPSERNRPSVPRGNAGVADIAPRSTPAGVSPKFELHGISYHRTRPSESMALVWDAVEGHRWVRRGSQLGHVVIEEICGDAISYASGSGIQRVALDPGQATTIMATAATSDSQLPASDEPRSVVQRWVPVRGLRQMPVERVAAKLGFTLQDGGTEMH</sequence>
<evidence type="ECO:0000256" key="1">
    <source>
        <dbReference type="SAM" id="MobiDB-lite"/>
    </source>
</evidence>
<feature type="region of interest" description="Disordered" evidence="1">
    <location>
        <begin position="76"/>
        <end position="101"/>
    </location>
</feature>
<organism evidence="2 3">
    <name type="scientific">Anaerobaca lacustris</name>
    <dbReference type="NCBI Taxonomy" id="3044600"/>
    <lineage>
        <taxon>Bacteria</taxon>
        <taxon>Pseudomonadati</taxon>
        <taxon>Planctomycetota</taxon>
        <taxon>Phycisphaerae</taxon>
        <taxon>Sedimentisphaerales</taxon>
        <taxon>Anaerobacaceae</taxon>
        <taxon>Anaerobaca</taxon>
    </lineage>
</organism>
<proteinExistence type="predicted"/>
<keyword evidence="3" id="KW-1185">Reference proteome</keyword>
<dbReference type="AlphaFoldDB" id="A0AAW6U6U2"/>
<gene>
    <name evidence="2" type="ORF">QJ522_22040</name>
</gene>
<comment type="caution">
    <text evidence="2">The sequence shown here is derived from an EMBL/GenBank/DDBJ whole genome shotgun (WGS) entry which is preliminary data.</text>
</comment>
<accession>A0AAW6U6U2</accession>
<dbReference type="EMBL" id="JASCXX010000052">
    <property type="protein sequence ID" value="MDI6451758.1"/>
    <property type="molecule type" value="Genomic_DNA"/>
</dbReference>
<evidence type="ECO:0000313" key="3">
    <source>
        <dbReference type="Proteomes" id="UP001431776"/>
    </source>
</evidence>
<dbReference type="RefSeq" id="WP_349247165.1">
    <property type="nucleotide sequence ID" value="NZ_JASCXX010000052.1"/>
</dbReference>
<reference evidence="2" key="1">
    <citation type="submission" date="2023-05" db="EMBL/GenBank/DDBJ databases">
        <title>Anaerotaeda fermentans gen. nov., sp. nov., a novel anaerobic planctomycete of the new family within the order Sedimentisphaerales isolated from Taman Peninsula, Russia.</title>
        <authorList>
            <person name="Khomyakova M.A."/>
            <person name="Merkel A.Y."/>
            <person name="Slobodkin A.I."/>
        </authorList>
    </citation>
    <scope>NUCLEOTIDE SEQUENCE</scope>
    <source>
        <strain evidence="2">M17dextr</strain>
    </source>
</reference>